<keyword evidence="1" id="KW-1133">Transmembrane helix</keyword>
<dbReference type="EMBL" id="LAZR01025973">
    <property type="protein sequence ID" value="KKL70187.1"/>
    <property type="molecule type" value="Genomic_DNA"/>
</dbReference>
<keyword evidence="1" id="KW-0472">Membrane</keyword>
<comment type="caution">
    <text evidence="2">The sequence shown here is derived from an EMBL/GenBank/DDBJ whole genome shotgun (WGS) entry which is preliminary data.</text>
</comment>
<name>A0A0F9H4E0_9ZZZZ</name>
<sequence length="61" mass="6863">MSEKHSLIAFIVGALCITLVLSLLVFSITYYNHKNKVAFIEAGYEKVTIPGEAYSVWQKAR</sequence>
<organism evidence="2">
    <name type="scientific">marine sediment metagenome</name>
    <dbReference type="NCBI Taxonomy" id="412755"/>
    <lineage>
        <taxon>unclassified sequences</taxon>
        <taxon>metagenomes</taxon>
        <taxon>ecological metagenomes</taxon>
    </lineage>
</organism>
<protein>
    <submittedName>
        <fullName evidence="2">Uncharacterized protein</fullName>
    </submittedName>
</protein>
<dbReference type="AlphaFoldDB" id="A0A0F9H4E0"/>
<feature type="transmembrane region" description="Helical" evidence="1">
    <location>
        <begin position="6"/>
        <end position="31"/>
    </location>
</feature>
<proteinExistence type="predicted"/>
<reference evidence="2" key="1">
    <citation type="journal article" date="2015" name="Nature">
        <title>Complex archaea that bridge the gap between prokaryotes and eukaryotes.</title>
        <authorList>
            <person name="Spang A."/>
            <person name="Saw J.H."/>
            <person name="Jorgensen S.L."/>
            <person name="Zaremba-Niedzwiedzka K."/>
            <person name="Martijn J."/>
            <person name="Lind A.E."/>
            <person name="van Eijk R."/>
            <person name="Schleper C."/>
            <person name="Guy L."/>
            <person name="Ettema T.J."/>
        </authorList>
    </citation>
    <scope>NUCLEOTIDE SEQUENCE</scope>
</reference>
<keyword evidence="1" id="KW-0812">Transmembrane</keyword>
<evidence type="ECO:0000256" key="1">
    <source>
        <dbReference type="SAM" id="Phobius"/>
    </source>
</evidence>
<evidence type="ECO:0000313" key="2">
    <source>
        <dbReference type="EMBL" id="KKL70187.1"/>
    </source>
</evidence>
<gene>
    <name evidence="2" type="ORF">LCGC14_2107450</name>
</gene>
<accession>A0A0F9H4E0</accession>